<proteinExistence type="predicted"/>
<dbReference type="PANTHER" id="PTHR12792">
    <property type="entry name" value="EXTRA SPINDLE POLES 1-RELATED"/>
    <property type="match status" value="1"/>
</dbReference>
<dbReference type="EMBL" id="JBEDUW010000005">
    <property type="protein sequence ID" value="KAK9929460.1"/>
    <property type="molecule type" value="Genomic_DNA"/>
</dbReference>
<dbReference type="PROSITE" id="PS51700">
    <property type="entry name" value="SEPARIN"/>
    <property type="match status" value="1"/>
</dbReference>
<dbReference type="InterPro" id="IPR030397">
    <property type="entry name" value="SEPARIN_core_dom"/>
</dbReference>
<keyword evidence="7" id="KW-1185">Reference proteome</keyword>
<gene>
    <name evidence="6" type="ORF">M0R45_026558</name>
</gene>
<protein>
    <recommendedName>
        <fullName evidence="2">separase</fullName>
        <ecNumber evidence="2">3.4.22.49</ecNumber>
    </recommendedName>
</protein>
<keyword evidence="4" id="KW-0159">Chromosome partition</keyword>
<feature type="domain" description="Peptidase C50" evidence="5">
    <location>
        <begin position="1909"/>
        <end position="2003"/>
    </location>
</feature>
<dbReference type="GO" id="GO:0072686">
    <property type="term" value="C:mitotic spindle"/>
    <property type="evidence" value="ECO:0007669"/>
    <property type="project" value="TreeGrafter"/>
</dbReference>
<dbReference type="PANTHER" id="PTHR12792:SF0">
    <property type="entry name" value="SEPARIN"/>
    <property type="match status" value="1"/>
</dbReference>
<organism evidence="6 7">
    <name type="scientific">Rubus argutus</name>
    <name type="common">Southern blackberry</name>
    <dbReference type="NCBI Taxonomy" id="59490"/>
    <lineage>
        <taxon>Eukaryota</taxon>
        <taxon>Viridiplantae</taxon>
        <taxon>Streptophyta</taxon>
        <taxon>Embryophyta</taxon>
        <taxon>Tracheophyta</taxon>
        <taxon>Spermatophyta</taxon>
        <taxon>Magnoliopsida</taxon>
        <taxon>eudicotyledons</taxon>
        <taxon>Gunneridae</taxon>
        <taxon>Pentapetalae</taxon>
        <taxon>rosids</taxon>
        <taxon>fabids</taxon>
        <taxon>Rosales</taxon>
        <taxon>Rosaceae</taxon>
        <taxon>Rosoideae</taxon>
        <taxon>Rosoideae incertae sedis</taxon>
        <taxon>Rubus</taxon>
    </lineage>
</organism>
<reference evidence="6 7" key="1">
    <citation type="journal article" date="2023" name="G3 (Bethesda)">
        <title>A chromosome-length genome assembly and annotation of blackberry (Rubus argutus, cv. 'Hillquist').</title>
        <authorList>
            <person name="Bruna T."/>
            <person name="Aryal R."/>
            <person name="Dudchenko O."/>
            <person name="Sargent D.J."/>
            <person name="Mead D."/>
            <person name="Buti M."/>
            <person name="Cavallini A."/>
            <person name="Hytonen T."/>
            <person name="Andres J."/>
            <person name="Pham M."/>
            <person name="Weisz D."/>
            <person name="Mascagni F."/>
            <person name="Usai G."/>
            <person name="Natali L."/>
            <person name="Bassil N."/>
            <person name="Fernandez G.E."/>
            <person name="Lomsadze A."/>
            <person name="Armour M."/>
            <person name="Olukolu B."/>
            <person name="Poorten T."/>
            <person name="Britton C."/>
            <person name="Davik J."/>
            <person name="Ashrafi H."/>
            <person name="Aiden E.L."/>
            <person name="Borodovsky M."/>
            <person name="Worthington M."/>
        </authorList>
    </citation>
    <scope>NUCLEOTIDE SEQUENCE [LARGE SCALE GENOMIC DNA]</scope>
    <source>
        <strain evidence="6">PI 553951</strain>
    </source>
</reference>
<dbReference type="Pfam" id="PF25113">
    <property type="entry name" value="TPR_ESP1_2nd"/>
    <property type="match status" value="1"/>
</dbReference>
<evidence type="ECO:0000313" key="6">
    <source>
        <dbReference type="EMBL" id="KAK9929460.1"/>
    </source>
</evidence>
<evidence type="ECO:0000256" key="4">
    <source>
        <dbReference type="ARBA" id="ARBA00022829"/>
    </source>
</evidence>
<keyword evidence="3" id="KW-0378">Hydrolase</keyword>
<comment type="catalytic activity">
    <reaction evidence="1">
        <text>All bonds known to be hydrolyzed by this endopeptidase have arginine in P1 and an acidic residue in P4. P6 is often occupied by an acidic residue or by a hydroxy-amino-acid residue, the phosphorylation of which enhances cleavage.</text>
        <dbReference type="EC" id="3.4.22.49"/>
    </reaction>
</comment>
<evidence type="ECO:0000256" key="3">
    <source>
        <dbReference type="ARBA" id="ARBA00022801"/>
    </source>
</evidence>
<dbReference type="GO" id="GO:0004197">
    <property type="term" value="F:cysteine-type endopeptidase activity"/>
    <property type="evidence" value="ECO:0007669"/>
    <property type="project" value="InterPro"/>
</dbReference>
<evidence type="ECO:0000313" key="7">
    <source>
        <dbReference type="Proteomes" id="UP001457282"/>
    </source>
</evidence>
<sequence>MASATETSDTLLSKLESAKSAGIHRLISDYLKPFADLQKKKNSADLQTLQRSLAKKFTPFLNRAISILSKRLADPSKLDVKFAPELFDIYGLCLDSMEAVALAVCRQALQVSHPEDPVGTQPVNLDRRFVPDVEQGGGDKEFGALLGEVVWTLARCASAIQSKEDEVYERLLCMVEELRPWLRVLDETVRDKVHRQLAIYLERCTLFLVRELSSFGANLVCKFCCITVSEYAKSSIKDHMFKCARRICSSLFSIQETSSSLISNTLLCLLDSLVDLCKAEVDYSGKEFVELIAYCANKCRATSTNLSGIMRSHSAKLITSFNQVPPLNMILRLYATGLHYVDCSIKSKNEDLTSSGGAIRMLLDDGGTLTDLSDCLDSLGSYFQIGTNDISKSGVSTGHVQKDLKDYFLPYFNALEFLCYPLAELVYSGRKQIFSDNEAASVSSELCVIQRSFHQLYDVFVSLQTCRSIFEIDIDGLNHNSILRAAVSAFTLSTGTKLNMQKSAQILNHVITSKWIQLDGLKHIYASLYNTGTRLYQKKELNEASEAMKLSCKASWARLIHLCELFAGKLKVSNVDLSEDTILDAFNESCTGSAFLLDILNQVDNHVVERALAECLETWSTAANLFGRLPGPMSVVKQWVKMECKCCNNVHVGDTTPTLYSLLSSSKKVSKKTTEIILEQGLLAYEQLYAVNPEFCQKMQMQIIDILLQDVYVTPDSWLQKSRILVRKGRVLRLYGIKGLKDCIHCLSEAISSLLLKQSKMYEETSIHEISPHHQLAVAYSLRALCTQEYEPQSEKVFQDIRAALDIWLGISTTDKCSPDDKCFMVSENTMMLLYNIIDLLSIKGHMEFYNDIYRILIRLFNWKNIPLEKCLVRLWECRRVSHALCTSPVNDAFIVNLSDHFGELPKSIDFWIDCLKGSQQLVIGFQHNFSFLFANLPRGPSNHESSFRSEIPVDEVKEATLELLSSVPVSSHSAFVAAYLYYDLSERLVSNGQLIEALSYAREAHQLRLGLFQKKFTYSFVKNAEKYNETGDIYQKFTLNDQNLQVQRSAAHDIWSFDTGSCNLENCYLSPYNVLQCYLESTLQVGIIHEIIGNGAEAEAVLQWGKTISCSQSLPLFTIAFCSVLGKLYHKKQLWDLAEKELLSAKEYLKAGEKAISCIKCRLMQKAIVKQNLGDLYQRKFYSTSSTSLEKLSYAENLYKSALTKLNLSEWKNSVSCPGLTVLKDVGYSAGGTLTHFGETKVEPKSKAEAKKCRTKNARKPVVRDLEYNLRSTRSRCQSSHNQSVRGTGVVQVGHSKHLKRTTECDSSDTLSNMDFLLELESCEVSFGCDVTCICNKMRCWHCLPMEVMESGLLKNYVDLKWEYVRRRLSLRILTGLVNCLENRGQIHETNEIITQSISILVRRNPFCLTTSSIPLTSLLDLMAKEIPEDVLSVERAEILYNICWLSLKSRSKNTRIIFSDLPHIHLPKLVSWLMLAFVLCREVPVLFQKVSRLLAAIFLLSASSELFSLSSSCKTLNENHWASYFHQASLGTHLNYQFFTKTSESCKVQHLVNTEGAHVAGSCLVSETQNLHRLAPESIQHLEEFVTQFFSGLPCTTIICISLLGGPYASLLQELLCSPLCVHAWIFVSRLNSKNQPISILLPVDSVLEGDADDAFFERKDWHCPWGSTVIDDVAPEFRLILEGIHSSSQKSSDAEDTNERRHTWWVLRKNLDRRLGNLLKNLEDSWFGTSKLVLLGEWSNCKQLDLVHKKLVRNLKSKCKMDIDEGLLKVILGGSKYVFEGGARVTQLCLKNGCYVNKVGCSEEEKCLTSSNESDGGESLSDLAFKLVLEAVNELEGLDSSVNIEPTILILDYEVQMLPWENLPILRNQEVYRMPSVGSILATASRNYHNQDQVRSIVTAFPLIDPLDAFYLLNPGGDLTYTQNEFETWFRDQNMEGKAGCAPPAEELAVALQNHDLFIYLGHGCGQQYIPRREIQRLENCAATLLMGCSSGSLKLNGCYVPQGTPISYLLAGSPVIVANLWDVTDGDIDRFSKSMLDSWLKARSSPCVACAQCNKKVPKKKLATNISCDHRPKVGSFMSEARKTCKLSFLVGAAPVCYGVPTGIWKKL</sequence>
<dbReference type="GO" id="GO:0051307">
    <property type="term" value="P:meiotic chromosome separation"/>
    <property type="evidence" value="ECO:0007669"/>
    <property type="project" value="TreeGrafter"/>
</dbReference>
<evidence type="ECO:0000256" key="2">
    <source>
        <dbReference type="ARBA" id="ARBA00012489"/>
    </source>
</evidence>
<dbReference type="InterPro" id="IPR056932">
    <property type="entry name" value="TPR_ESP1_2nd"/>
</dbReference>
<evidence type="ECO:0000259" key="5">
    <source>
        <dbReference type="PROSITE" id="PS51700"/>
    </source>
</evidence>
<name>A0AAW1X1I4_RUBAR</name>
<comment type="caution">
    <text evidence="6">The sequence shown here is derived from an EMBL/GenBank/DDBJ whole genome shotgun (WGS) entry which is preliminary data.</text>
</comment>
<dbReference type="EC" id="3.4.22.49" evidence="2"/>
<dbReference type="GO" id="GO:0005634">
    <property type="term" value="C:nucleus"/>
    <property type="evidence" value="ECO:0007669"/>
    <property type="project" value="InterPro"/>
</dbReference>
<dbReference type="InterPro" id="IPR056933">
    <property type="entry name" value="TPR_ESP1"/>
</dbReference>
<dbReference type="Proteomes" id="UP001457282">
    <property type="component" value="Unassembled WGS sequence"/>
</dbReference>
<dbReference type="GO" id="GO:0006508">
    <property type="term" value="P:proteolysis"/>
    <property type="evidence" value="ECO:0007669"/>
    <property type="project" value="InterPro"/>
</dbReference>
<evidence type="ECO:0000256" key="1">
    <source>
        <dbReference type="ARBA" id="ARBA00000451"/>
    </source>
</evidence>
<accession>A0AAW1X1I4</accession>
<dbReference type="GO" id="GO:0005737">
    <property type="term" value="C:cytoplasm"/>
    <property type="evidence" value="ECO:0007669"/>
    <property type="project" value="TreeGrafter"/>
</dbReference>
<dbReference type="Pfam" id="PF03568">
    <property type="entry name" value="Separin_C"/>
    <property type="match status" value="1"/>
</dbReference>
<dbReference type="Pfam" id="PF25110">
    <property type="entry name" value="TPR_ESP1"/>
    <property type="match status" value="2"/>
</dbReference>
<dbReference type="InterPro" id="IPR005314">
    <property type="entry name" value="Peptidase_C50"/>
</dbReference>